<evidence type="ECO:0000256" key="1">
    <source>
        <dbReference type="SAM" id="MobiDB-lite"/>
    </source>
</evidence>
<dbReference type="RefSeq" id="WP_167970678.1">
    <property type="nucleotide sequence ID" value="NZ_BHZG01000405.1"/>
</dbReference>
<reference evidence="2 3" key="1">
    <citation type="submission" date="2020-03" db="EMBL/GenBank/DDBJ databases">
        <title>Draft genome of Streptomyces sp. ventii, isolated from the Axial Seamount in the Pacific Ocean, and resequencing of the two type strains Streptomyces lonarensis strain NCL 716 and Streptomyces bohaiensis strain 11A07.</title>
        <authorList>
            <person name="Loughran R.M."/>
            <person name="Pfannmuller K.M."/>
            <person name="Wasson B.J."/>
            <person name="Deadmond M.C."/>
            <person name="Paddock B.E."/>
            <person name="Koyack M.J."/>
            <person name="Gallegos D.A."/>
            <person name="Mitchell E.A."/>
            <person name="Ushijima B."/>
            <person name="Saw J.H."/>
            <person name="Mcphail K.L."/>
            <person name="Videau P."/>
        </authorList>
    </citation>
    <scope>NUCLEOTIDE SEQUENCE [LARGE SCALE GENOMIC DNA]</scope>
    <source>
        <strain evidence="2 3">NCL716</strain>
    </source>
</reference>
<sequence length="452" mass="49210">MRVPVTGEVYVHYSQIYVESEPEGGPPPMDEAFAGQRSGLCGAGVPGALWLTTGLHTGRLGFVVEVHDEEPPLDPDWEEVVEVSFRPQSDRSQLVQWAGEEVWELGLDRTDYRVRYCARGMDEGNRLDTAVDELAPDSYLLQFWPSPPSSGRLIRQTSRYAAARHQYARALPPPPTPEQRAEAERRAREAEEEAEAARQRESERRQWGGQLPRPALRAPGRKIPALVPYDSDLVHTIAACSPGVQRAVARLAARRACEAARLTEVPWIAAALAALAAGRPLPSPFDDAALLDEALRSDPRLPDHRVAPASPPPPAPPPDRHSEPAEKPQRKTPRREAAGQRRTADGSYPASSASADVRERWLLAPSVGPVVHESVIEVSSRPDAAGRIALTDPAARLVSQTHAAVPAVLAAVAQEPLWAALDAVWHAIRTTGPQYPELLAEIRSFCAEQAGA</sequence>
<dbReference type="Proteomes" id="UP000578686">
    <property type="component" value="Unassembled WGS sequence"/>
</dbReference>
<comment type="caution">
    <text evidence="2">The sequence shown here is derived from an EMBL/GenBank/DDBJ whole genome shotgun (WGS) entry which is preliminary data.</text>
</comment>
<gene>
    <name evidence="2" type="ORF">HCN56_13220</name>
</gene>
<keyword evidence="3" id="KW-1185">Reference proteome</keyword>
<dbReference type="AlphaFoldDB" id="A0A7X6D1N5"/>
<proteinExistence type="predicted"/>
<feature type="region of interest" description="Disordered" evidence="1">
    <location>
        <begin position="166"/>
        <end position="219"/>
    </location>
</feature>
<evidence type="ECO:0000313" key="2">
    <source>
        <dbReference type="EMBL" id="NJQ06517.1"/>
    </source>
</evidence>
<feature type="compositionally biased region" description="Basic and acidic residues" evidence="1">
    <location>
        <begin position="318"/>
        <end position="344"/>
    </location>
</feature>
<feature type="region of interest" description="Disordered" evidence="1">
    <location>
        <begin position="300"/>
        <end position="352"/>
    </location>
</feature>
<feature type="compositionally biased region" description="Basic and acidic residues" evidence="1">
    <location>
        <begin position="179"/>
        <end position="206"/>
    </location>
</feature>
<accession>A0A7X6D1N5</accession>
<organism evidence="2 3">
    <name type="scientific">Streptomyces lonarensis</name>
    <dbReference type="NCBI Taxonomy" id="700599"/>
    <lineage>
        <taxon>Bacteria</taxon>
        <taxon>Bacillati</taxon>
        <taxon>Actinomycetota</taxon>
        <taxon>Actinomycetes</taxon>
        <taxon>Kitasatosporales</taxon>
        <taxon>Streptomycetaceae</taxon>
        <taxon>Streptomyces</taxon>
    </lineage>
</organism>
<dbReference type="EMBL" id="JAAVJD010000089">
    <property type="protein sequence ID" value="NJQ06517.1"/>
    <property type="molecule type" value="Genomic_DNA"/>
</dbReference>
<protein>
    <submittedName>
        <fullName evidence="2">Uncharacterized protein</fullName>
    </submittedName>
</protein>
<evidence type="ECO:0000313" key="3">
    <source>
        <dbReference type="Proteomes" id="UP000578686"/>
    </source>
</evidence>
<name>A0A7X6D1N5_9ACTN</name>